<keyword evidence="3" id="KW-1185">Reference proteome</keyword>
<dbReference type="EMBL" id="BAABDL010000155">
    <property type="protein sequence ID" value="GAA4081006.1"/>
    <property type="molecule type" value="Genomic_DNA"/>
</dbReference>
<keyword evidence="1" id="KW-1133">Transmembrane helix</keyword>
<dbReference type="RefSeq" id="WP_344914143.1">
    <property type="nucleotide sequence ID" value="NZ_BAABDL010000155.1"/>
</dbReference>
<dbReference type="PANTHER" id="PTHR37804:SF1">
    <property type="entry name" value="CDAA REGULATORY PROTEIN CDAR"/>
    <property type="match status" value="1"/>
</dbReference>
<gene>
    <name evidence="2" type="primary">cdaR</name>
    <name evidence="2" type="ORF">GCM10022410_25980</name>
</gene>
<dbReference type="Gene3D" id="2.170.120.40">
    <property type="entry name" value="YbbR-like domain"/>
    <property type="match status" value="2"/>
</dbReference>
<keyword evidence="1" id="KW-0472">Membrane</keyword>
<reference evidence="3" key="1">
    <citation type="journal article" date="2019" name="Int. J. Syst. Evol. Microbiol.">
        <title>The Global Catalogue of Microorganisms (GCM) 10K type strain sequencing project: providing services to taxonomists for standard genome sequencing and annotation.</title>
        <authorList>
            <consortium name="The Broad Institute Genomics Platform"/>
            <consortium name="The Broad Institute Genome Sequencing Center for Infectious Disease"/>
            <person name="Wu L."/>
            <person name="Ma J."/>
        </authorList>
    </citation>
    <scope>NUCLEOTIDE SEQUENCE [LARGE SCALE GENOMIC DNA]</scope>
    <source>
        <strain evidence="3">JCM 17250</strain>
    </source>
</reference>
<protein>
    <submittedName>
        <fullName evidence="2">CdaA regulatory protein CdaR</fullName>
    </submittedName>
</protein>
<dbReference type="InterPro" id="IPR053154">
    <property type="entry name" value="c-di-AMP_regulator"/>
</dbReference>
<dbReference type="Gene3D" id="2.170.120.30">
    <property type="match status" value="2"/>
</dbReference>
<sequence length="414" mass="45632">MNEWLNKTWVIRIISLLLAIITFIVITIDNQDTRTADIGSFDSIFSSSQEVQVLEDIPVNIQIDDQKYVVSGVPQTVTVTLEGTVSVVQSTATQRNFDVFVDLEGLEPGTHVVPIEYEGVSNRLTVDIRPSEAEVLIEERATNEYRVGVDFTNQDRLQPGFELLEATVIPDTVQITSSQNIIERIAIVTAFVDLEGLGEDMTFVDVPVRVYDHEGNQLNARIEPEVVSVEVKLASPNKTVPVIVDTTGEIADEYRITSITVDVEEVDVYAAEENLENLDMIRTMPIDLSGVTGTTTIEVGLAMPGNIRLVSHETVSVTIEVEEWTEAVIEDVEITVENLAGDFTSSFIDPETGLIDITILGYQSDLTGMSSSDFQLRIDLTGLEDGEHQLPLDVVGPTGLEFSPEMEEVVVEVQ</sequence>
<proteinExistence type="predicted"/>
<name>A0ABP7W523_9BACI</name>
<feature type="transmembrane region" description="Helical" evidence="1">
    <location>
        <begin position="9"/>
        <end position="28"/>
    </location>
</feature>
<dbReference type="InterPro" id="IPR012505">
    <property type="entry name" value="YbbR"/>
</dbReference>
<organism evidence="2 3">
    <name type="scientific">Amphibacillus indicireducens</name>
    <dbReference type="NCBI Taxonomy" id="1076330"/>
    <lineage>
        <taxon>Bacteria</taxon>
        <taxon>Bacillati</taxon>
        <taxon>Bacillota</taxon>
        <taxon>Bacilli</taxon>
        <taxon>Bacillales</taxon>
        <taxon>Bacillaceae</taxon>
        <taxon>Amphibacillus</taxon>
    </lineage>
</organism>
<evidence type="ECO:0000313" key="3">
    <source>
        <dbReference type="Proteomes" id="UP001501734"/>
    </source>
</evidence>
<dbReference type="Proteomes" id="UP001501734">
    <property type="component" value="Unassembled WGS sequence"/>
</dbReference>
<keyword evidence="1" id="KW-0812">Transmembrane</keyword>
<dbReference type="PANTHER" id="PTHR37804">
    <property type="entry name" value="CDAA REGULATORY PROTEIN CDAR"/>
    <property type="match status" value="1"/>
</dbReference>
<evidence type="ECO:0000256" key="1">
    <source>
        <dbReference type="SAM" id="Phobius"/>
    </source>
</evidence>
<evidence type="ECO:0000313" key="2">
    <source>
        <dbReference type="EMBL" id="GAA4081006.1"/>
    </source>
</evidence>
<dbReference type="Pfam" id="PF07949">
    <property type="entry name" value="YbbR"/>
    <property type="match status" value="3"/>
</dbReference>
<accession>A0ABP7W523</accession>
<comment type="caution">
    <text evidence="2">The sequence shown here is derived from an EMBL/GenBank/DDBJ whole genome shotgun (WGS) entry which is preliminary data.</text>
</comment>